<dbReference type="Proteomes" id="UP000054558">
    <property type="component" value="Unassembled WGS sequence"/>
</dbReference>
<feature type="compositionally biased region" description="Basic and acidic residues" evidence="1">
    <location>
        <begin position="1087"/>
        <end position="1098"/>
    </location>
</feature>
<feature type="region of interest" description="Disordered" evidence="1">
    <location>
        <begin position="830"/>
        <end position="854"/>
    </location>
</feature>
<feature type="compositionally biased region" description="Basic and acidic residues" evidence="1">
    <location>
        <begin position="1153"/>
        <end position="1163"/>
    </location>
</feature>
<evidence type="ECO:0000313" key="4">
    <source>
        <dbReference type="EMBL" id="GAQ92643.1"/>
    </source>
</evidence>
<keyword evidence="5" id="KW-1185">Reference proteome</keyword>
<dbReference type="AlphaFoldDB" id="A0A1Y1IPP1"/>
<dbReference type="PANTHER" id="PTHR37784:SF2">
    <property type="entry name" value="HIGH-OSMOLARITY-INDUCED TRANSCRIPTION PROTEIN 1"/>
    <property type="match status" value="1"/>
</dbReference>
<dbReference type="PANTHER" id="PTHR37784">
    <property type="entry name" value="PROTEIN MSN1"/>
    <property type="match status" value="1"/>
</dbReference>
<accession>A0A1Y1IPP1</accession>
<dbReference type="STRING" id="105231.A0A1Y1IPP1"/>
<dbReference type="GO" id="GO:0003677">
    <property type="term" value="F:DNA binding"/>
    <property type="evidence" value="ECO:0007669"/>
    <property type="project" value="InterPro"/>
</dbReference>
<feature type="region of interest" description="Disordered" evidence="1">
    <location>
        <begin position="769"/>
        <end position="813"/>
    </location>
</feature>
<feature type="region of interest" description="Disordered" evidence="1">
    <location>
        <begin position="542"/>
        <end position="563"/>
    </location>
</feature>
<feature type="compositionally biased region" description="Polar residues" evidence="1">
    <location>
        <begin position="951"/>
        <end position="960"/>
    </location>
</feature>
<gene>
    <name evidence="4" type="ORF">KFL_010820010</name>
</gene>
<dbReference type="Pfam" id="PF16787">
    <property type="entry name" value="NDC10_II"/>
    <property type="match status" value="1"/>
</dbReference>
<feature type="domain" description="Transcription activator GCR1-like" evidence="2">
    <location>
        <begin position="1191"/>
        <end position="1265"/>
    </location>
</feature>
<feature type="compositionally biased region" description="Polar residues" evidence="1">
    <location>
        <begin position="769"/>
        <end position="790"/>
    </location>
</feature>
<sequence length="1266" mass="135664">MQRQIDDKAKSHAEVARRLKELQELQESWRGKMLETALTTARQLLCWTSSVGSTRYWLESVAGLTEKFRKDLNIGIQQALSRAIIEILLLRSGIEKNPGPATPSPHSNLDQGEDDDRADVPIGQRGQRTAAAADGTPSSRSQGTPQEPEPQGPPRKRKRNQARGGATGAPVRRTSGRGGSAGAASGRSRRGGRRAGTSVLDGIAAEPPGMQSGIPGTSREEPETRGPAEGNEQASGEENQGSENAPDAPSGTGVPGYMSHAEQLAQANWTAAIMKVDELKPKSYKDYIRALKTYKSFGVVNNFVKGMQFFALVQDNLDGIHEQSCDVRAIPTMQQLLKAAQLNTGRKKIRTCADRQAGTESDGYTAEEKSRLCRAWLHAACPNTIFNEGDEVGPAHQHTTMRGMFLASHQFVLRGDDGRSIDLPDLYCKKFTNVGPDVPLFVGGVSYCGKTNKNGRLEYFGGFRHTNVEECAVGAVAFQLFQTFHILFPEPGSFPDFSSRAAWYNKFPLFYEDDNIFEKLEYDTQLKHFKAMFQHEQVVSSKITHAPRGSSVRHAEDNGGKEGESARLGRWIYDHFRTSYLNQLPVGAMLINAGSSDDRKAYVLKRGRARPETNYPDLATKIFPWAEEALAFVKNKNLTRPAAERDIAAQRFIELLIELRAVILQDVAELQSFEKYLGHPIIYHSIFEGEDWDKFAAEVLEGCNSPEAPPQLVNLPPEVISLLRDHQALLAGIQRDVRDCKEKERAGFKQIAELTQEVAGLRRLLQDSSTSQRFGAIPSPSSSAERTASTDADRNQPAVRRSPPTFFARPPSSSVAAATQAALRAAARAAACSERAPTDGQTPEGTAADSRAPAGAYADNRALAGRATDSRGSIGGAADSHAQAGASEDSRASDGAAADNHGPAGASADSGAPVGRPANSRASTGETADSHAQVGTSADSRTPDGRAADSHAQTKASTDSPLPDGETADTRKPDVVVPDSPTSDGALADSYAPDGGLADRCARPGAVATNGNAPERTAADSHAPTRASANSRAPDKGVADNGALAKASANGHVPDRGAADSRAPAGVSADSRATDGEAANSCAPAKASEDRHGPDRGAGDSCAAVRGATDNCRSDADATNGGTPAAAPTAHDRAPDDNAANSGASGKGPANEHAQEEGVAHDYMPEDRAAARDSVRVRSTADVLPKWASEYTMGRHYKSVAEYWQEWAHGKPGWPLPLREIEEMYGCAWRKGRANEIRYFSKFRKICVIIEDVIRKDRASQAEACK</sequence>
<dbReference type="OMA" id="NAREWPR"/>
<name>A0A1Y1IPP1_KLENI</name>
<evidence type="ECO:0000259" key="3">
    <source>
        <dbReference type="Pfam" id="PF16787"/>
    </source>
</evidence>
<evidence type="ECO:0000256" key="1">
    <source>
        <dbReference type="SAM" id="MobiDB-lite"/>
    </source>
</evidence>
<feature type="compositionally biased region" description="Low complexity" evidence="1">
    <location>
        <begin position="902"/>
        <end position="915"/>
    </location>
</feature>
<evidence type="ECO:0000259" key="2">
    <source>
        <dbReference type="Pfam" id="PF12550"/>
    </source>
</evidence>
<dbReference type="InterPro" id="IPR022210">
    <property type="entry name" value="TF_GCR1-like"/>
</dbReference>
<evidence type="ECO:0000313" key="5">
    <source>
        <dbReference type="Proteomes" id="UP000054558"/>
    </source>
</evidence>
<feature type="compositionally biased region" description="Low complexity" evidence="1">
    <location>
        <begin position="1117"/>
        <end position="1129"/>
    </location>
</feature>
<feature type="compositionally biased region" description="Polar residues" evidence="1">
    <location>
        <begin position="232"/>
        <end position="243"/>
    </location>
</feature>
<reference evidence="4 5" key="1">
    <citation type="journal article" date="2014" name="Nat. Commun.">
        <title>Klebsormidium flaccidum genome reveals primary factors for plant terrestrial adaptation.</title>
        <authorList>
            <person name="Hori K."/>
            <person name="Maruyama F."/>
            <person name="Fujisawa T."/>
            <person name="Togashi T."/>
            <person name="Yamamoto N."/>
            <person name="Seo M."/>
            <person name="Sato S."/>
            <person name="Yamada T."/>
            <person name="Mori H."/>
            <person name="Tajima N."/>
            <person name="Moriyama T."/>
            <person name="Ikeuchi M."/>
            <person name="Watanabe M."/>
            <person name="Wada H."/>
            <person name="Kobayashi K."/>
            <person name="Saito M."/>
            <person name="Masuda T."/>
            <person name="Sasaki-Sekimoto Y."/>
            <person name="Mashiguchi K."/>
            <person name="Awai K."/>
            <person name="Shimojima M."/>
            <person name="Masuda S."/>
            <person name="Iwai M."/>
            <person name="Nobusawa T."/>
            <person name="Narise T."/>
            <person name="Kondo S."/>
            <person name="Saito H."/>
            <person name="Sato R."/>
            <person name="Murakawa M."/>
            <person name="Ihara Y."/>
            <person name="Oshima-Yamada Y."/>
            <person name="Ohtaka K."/>
            <person name="Satoh M."/>
            <person name="Sonobe K."/>
            <person name="Ishii M."/>
            <person name="Ohtani R."/>
            <person name="Kanamori-Sato M."/>
            <person name="Honoki R."/>
            <person name="Miyazaki D."/>
            <person name="Mochizuki H."/>
            <person name="Umetsu J."/>
            <person name="Higashi K."/>
            <person name="Shibata D."/>
            <person name="Kamiya Y."/>
            <person name="Sato N."/>
            <person name="Nakamura Y."/>
            <person name="Tabata S."/>
            <person name="Ida S."/>
            <person name="Kurokawa K."/>
            <person name="Ohta H."/>
        </authorList>
    </citation>
    <scope>NUCLEOTIDE SEQUENCE [LARGE SCALE GENOMIC DNA]</scope>
    <source>
        <strain evidence="4 5">NIES-2285</strain>
    </source>
</reference>
<dbReference type="InterPro" id="IPR038279">
    <property type="entry name" value="Ndc10_dom2_sf"/>
</dbReference>
<protein>
    <submittedName>
        <fullName evidence="4">Putative Transcription activator</fullName>
    </submittedName>
</protein>
<organism evidence="4 5">
    <name type="scientific">Klebsormidium nitens</name>
    <name type="common">Green alga</name>
    <name type="synonym">Ulothrix nitens</name>
    <dbReference type="NCBI Taxonomy" id="105231"/>
    <lineage>
        <taxon>Eukaryota</taxon>
        <taxon>Viridiplantae</taxon>
        <taxon>Streptophyta</taxon>
        <taxon>Klebsormidiophyceae</taxon>
        <taxon>Klebsormidiales</taxon>
        <taxon>Klebsormidiaceae</taxon>
        <taxon>Klebsormidium</taxon>
    </lineage>
</organism>
<feature type="region of interest" description="Disordered" evidence="1">
    <location>
        <begin position="867"/>
        <end position="1163"/>
    </location>
</feature>
<feature type="compositionally biased region" description="Basic and acidic residues" evidence="1">
    <location>
        <begin position="553"/>
        <end position="563"/>
    </location>
</feature>
<feature type="region of interest" description="Disordered" evidence="1">
    <location>
        <begin position="96"/>
        <end position="257"/>
    </location>
</feature>
<dbReference type="Gene3D" id="1.10.443.20">
    <property type="entry name" value="Centromere DNA-binding protein complex CBF3 subunit, domain 2"/>
    <property type="match status" value="1"/>
</dbReference>
<dbReference type="Pfam" id="PF12550">
    <property type="entry name" value="GCR1_C"/>
    <property type="match status" value="1"/>
</dbReference>
<dbReference type="OrthoDB" id="120763at2759"/>
<dbReference type="InterPro" id="IPR031872">
    <property type="entry name" value="NDC10_II"/>
</dbReference>
<feature type="domain" description="Ndc10" evidence="3">
    <location>
        <begin position="405"/>
        <end position="692"/>
    </location>
</feature>
<proteinExistence type="predicted"/>
<dbReference type="InterPro" id="IPR052146">
    <property type="entry name" value="HOT1"/>
</dbReference>
<dbReference type="EMBL" id="DF238031">
    <property type="protein sequence ID" value="GAQ92643.1"/>
    <property type="molecule type" value="Genomic_DNA"/>
</dbReference>